<evidence type="ECO:0000256" key="4">
    <source>
        <dbReference type="SAM" id="MobiDB-lite"/>
    </source>
</evidence>
<dbReference type="Gene3D" id="1.10.10.10">
    <property type="entry name" value="Winged helix-like DNA-binding domain superfamily/Winged helix DNA-binding domain"/>
    <property type="match status" value="1"/>
</dbReference>
<dbReference type="InterPro" id="IPR036390">
    <property type="entry name" value="WH_DNA-bd_sf"/>
</dbReference>
<dbReference type="GO" id="GO:0005829">
    <property type="term" value="C:cytosol"/>
    <property type="evidence" value="ECO:0007669"/>
    <property type="project" value="TreeGrafter"/>
</dbReference>
<dbReference type="SUPFAM" id="SSF46785">
    <property type="entry name" value="Winged helix' DNA-binding domain"/>
    <property type="match status" value="1"/>
</dbReference>
<feature type="region of interest" description="Disordered" evidence="4">
    <location>
        <begin position="538"/>
        <end position="619"/>
    </location>
</feature>
<feature type="region of interest" description="Disordered" evidence="4">
    <location>
        <begin position="362"/>
        <end position="459"/>
    </location>
</feature>
<sequence length="824" mass="92438">MAAVVASGHAQSGGGDEAKAAKDTNGSYAQAAARVSSREPAAVSNGLTDEGSNGALAQGLGLSSNMVRPSSCAQVAAEVPRTNPWVKRNAQAACSASRAAGGHPGASSRKAEEDWPSLGPAAAQVGALLSSRLSSLQLHLSQNEASHQHSEDEDSAKENRDGATSTTPDSSARNTPRSGPRKGSKQKWVPLDIEPAKPRKPAGHEARPGSRATEGGERRGRSYRGRQRGGRTGRSWNAPRPQSGSRAPEESFAPGAAAGPMASSFLGTYYFNQGYISVDEATLREYVRKQVEYYFSEENLQRDFFLRRKMDAQGYLPLSLIASFHRIQALTQDVALVMEAVRESPLLELNDVKVRTVKDPTRWPLPQAPLHPDVPAFVPGKPYPPAADAGNEADTEEPPEDQGWKEVRRRNRAHRARTASQSQAAPEREELEFQFDEELQRAPDGRNNTFTDWSDDSDYEFSDTEVNKILIVTQTPPPPSGLRKHEGYDRTGDWTSRVKMTQELAQVINDGLYFYEDDLWNQVDRQEQQMYRTVEVVSEEEFAQRQGPRQRSASSAGQAPPPPPPPPIPEGTPRSAAGRTPRKDPRVAPRFYPVVKEGKPDTPRKQKTRHSSNPPTEHHVGWVLDVREHRSRATSIGETADTVVLGSTPHSLPTFEHPSHALLKENGFTQLVYHKYRSRCLKERKRLGPGQSQEMNTLFRFWSFFLREHFNRKMYEEFRRLALEDAKEGYRYGLECLFRFYSYGLEKHFRPDLYTDFQQETLRDCDSGQLYGLEKFWAFRKYYRLSHQCPVEPKLESLLQGYRSIDDFRIDVERPPPRQRTGAL</sequence>
<evidence type="ECO:0000256" key="1">
    <source>
        <dbReference type="ARBA" id="ARBA00022884"/>
    </source>
</evidence>
<dbReference type="GO" id="GO:0008187">
    <property type="term" value="F:poly-pyrimidine tract binding"/>
    <property type="evidence" value="ECO:0007669"/>
    <property type="project" value="UniProtKB-ARBA"/>
</dbReference>
<evidence type="ECO:0000259" key="5">
    <source>
        <dbReference type="PROSITE" id="PS50961"/>
    </source>
</evidence>
<evidence type="ECO:0000313" key="6">
    <source>
        <dbReference type="EMBL" id="JAA56675.1"/>
    </source>
</evidence>
<dbReference type="GO" id="GO:0000339">
    <property type="term" value="F:RNA cap binding"/>
    <property type="evidence" value="ECO:0007669"/>
    <property type="project" value="InterPro"/>
</dbReference>
<dbReference type="InterPro" id="IPR036388">
    <property type="entry name" value="WH-like_DNA-bd_sf"/>
</dbReference>
<feature type="compositionally biased region" description="Basic residues" evidence="4">
    <location>
        <begin position="407"/>
        <end position="417"/>
    </location>
</feature>
<dbReference type="GO" id="GO:0048255">
    <property type="term" value="P:mRNA stabilization"/>
    <property type="evidence" value="ECO:0007669"/>
    <property type="project" value="InterPro"/>
</dbReference>
<dbReference type="SMART" id="SM00715">
    <property type="entry name" value="LA"/>
    <property type="match status" value="1"/>
</dbReference>
<organism evidence="6">
    <name type="scientific">Rhipicephalus pulchellus</name>
    <name type="common">Yellow backed tick</name>
    <name type="synonym">Dermacentor pulchellus</name>
    <dbReference type="NCBI Taxonomy" id="72859"/>
    <lineage>
        <taxon>Eukaryota</taxon>
        <taxon>Metazoa</taxon>
        <taxon>Ecdysozoa</taxon>
        <taxon>Arthropoda</taxon>
        <taxon>Chelicerata</taxon>
        <taxon>Arachnida</taxon>
        <taxon>Acari</taxon>
        <taxon>Parasitiformes</taxon>
        <taxon>Ixodida</taxon>
        <taxon>Ixodoidea</taxon>
        <taxon>Ixodidae</taxon>
        <taxon>Rhipicephalinae</taxon>
        <taxon>Rhipicephalus</taxon>
        <taxon>Rhipicephalus</taxon>
    </lineage>
</organism>
<evidence type="ECO:0000256" key="2">
    <source>
        <dbReference type="ARBA" id="ARBA00072183"/>
    </source>
</evidence>
<feature type="compositionally biased region" description="Basic and acidic residues" evidence="4">
    <location>
        <begin position="194"/>
        <end position="220"/>
    </location>
</feature>
<dbReference type="GO" id="GO:0045727">
    <property type="term" value="P:positive regulation of translation"/>
    <property type="evidence" value="ECO:0007669"/>
    <property type="project" value="TreeGrafter"/>
</dbReference>
<dbReference type="Pfam" id="PF21071">
    <property type="entry name" value="LARP1_HEAT"/>
    <property type="match status" value="1"/>
</dbReference>
<feature type="compositionally biased region" description="Basic residues" evidence="4">
    <location>
        <begin position="221"/>
        <end position="231"/>
    </location>
</feature>
<dbReference type="PROSITE" id="PS50961">
    <property type="entry name" value="HTH_LA"/>
    <property type="match status" value="1"/>
</dbReference>
<dbReference type="InterPro" id="IPR045180">
    <property type="entry name" value="La_dom_prot"/>
</dbReference>
<proteinExistence type="evidence at transcript level"/>
<dbReference type="InterPro" id="IPR006607">
    <property type="entry name" value="DM15"/>
</dbReference>
<evidence type="ECO:0000256" key="3">
    <source>
        <dbReference type="PROSITE-ProRule" id="PRU00332"/>
    </source>
</evidence>
<reference evidence="6" key="2">
    <citation type="journal article" date="2015" name="J. Proteomics">
        <title>Sexual differences in the sialomes of the zebra tick, Rhipicephalus pulchellus.</title>
        <authorList>
            <person name="Tan A.W."/>
            <person name="Francischetti I.M."/>
            <person name="Slovak M."/>
            <person name="Kini R.M."/>
            <person name="Ribeiro J.M."/>
        </authorList>
    </citation>
    <scope>NUCLEOTIDE SEQUENCE</scope>
    <source>
        <tissue evidence="6">Salivary gland</tissue>
    </source>
</reference>
<feature type="compositionally biased region" description="Polar residues" evidence="4">
    <location>
        <begin position="547"/>
        <end position="557"/>
    </location>
</feature>
<dbReference type="Pfam" id="PF05383">
    <property type="entry name" value="La"/>
    <property type="match status" value="1"/>
</dbReference>
<name>L7LY15_RHIPC</name>
<dbReference type="InterPro" id="IPR006630">
    <property type="entry name" value="La_HTH"/>
</dbReference>
<feature type="region of interest" description="Disordered" evidence="4">
    <location>
        <begin position="139"/>
        <end position="255"/>
    </location>
</feature>
<dbReference type="GO" id="GO:0010494">
    <property type="term" value="C:cytoplasmic stress granule"/>
    <property type="evidence" value="ECO:0007669"/>
    <property type="project" value="TreeGrafter"/>
</dbReference>
<accession>L7LY15</accession>
<feature type="region of interest" description="Disordered" evidence="4">
    <location>
        <begin position="1"/>
        <end position="59"/>
    </location>
</feature>
<keyword evidence="1 3" id="KW-0694">RNA-binding</keyword>
<feature type="compositionally biased region" description="Polar residues" evidence="4">
    <location>
        <begin position="162"/>
        <end position="177"/>
    </location>
</feature>
<dbReference type="PANTHER" id="PTHR22792:SF132">
    <property type="entry name" value="LA-RELATED PROTEIN 1"/>
    <property type="match status" value="1"/>
</dbReference>
<feature type="domain" description="HTH La-type RNA-binding" evidence="5">
    <location>
        <begin position="277"/>
        <end position="367"/>
    </location>
</feature>
<protein>
    <recommendedName>
        <fullName evidence="2">La-related protein 1</fullName>
    </recommendedName>
</protein>
<dbReference type="SMART" id="SM00684">
    <property type="entry name" value="DM15"/>
    <property type="match status" value="3"/>
</dbReference>
<feature type="compositionally biased region" description="Pro residues" evidence="4">
    <location>
        <begin position="559"/>
        <end position="570"/>
    </location>
</feature>
<reference evidence="6" key="1">
    <citation type="submission" date="2012-11" db="EMBL/GenBank/DDBJ databases">
        <authorList>
            <person name="Lucero-Rivera Y.E."/>
            <person name="Tovar-Ramirez D."/>
        </authorList>
    </citation>
    <scope>NUCLEOTIDE SEQUENCE</scope>
    <source>
        <tissue evidence="6">Salivary gland</tissue>
    </source>
</reference>
<feature type="compositionally biased region" description="Basic and acidic residues" evidence="4">
    <location>
        <begin position="146"/>
        <end position="161"/>
    </location>
</feature>
<feature type="compositionally biased region" description="Acidic residues" evidence="4">
    <location>
        <begin position="391"/>
        <end position="400"/>
    </location>
</feature>
<dbReference type="PANTHER" id="PTHR22792">
    <property type="entry name" value="LUPUS LA PROTEIN-RELATED"/>
    <property type="match status" value="1"/>
</dbReference>
<dbReference type="AlphaFoldDB" id="L7LY15"/>
<feature type="region of interest" description="Disordered" evidence="4">
    <location>
        <begin position="96"/>
        <end position="118"/>
    </location>
</feature>
<dbReference type="EMBL" id="GACK01008359">
    <property type="protein sequence ID" value="JAA56675.1"/>
    <property type="molecule type" value="mRNA"/>
</dbReference>
<dbReference type="FunFam" id="1.10.10.10:FF:000131">
    <property type="entry name" value="la-related protein 1B isoform X2"/>
    <property type="match status" value="1"/>
</dbReference>